<dbReference type="PANTHER" id="PTHR47074">
    <property type="entry name" value="BNAC02G40300D PROTEIN"/>
    <property type="match status" value="1"/>
</dbReference>
<sequence>MMSSHDSPSGSSSNFRRGCLWNVDVPEKVRLVGWQAYRGSELHVDHFAAFLDSMVSILGREQSELLCILCWKIWGCRNEAVWHGKHTSPQFIIENGLGYLNEYKQAMNSKGRRVRLGQRLSETRWRPLDMGHVKINIDGAILEQQQSFGIGVVAGDHTSNVVASMAYKGQGAVAAEVAEACTLRKALQWAHDLSFEKIIVESDCANITAAMQSDFLAMNSSLGSIISNSKMLMTTFLDYRLQHTRREGNLIAHELAKRALQAEVDKYWVGDISGTIAQFVIGDKSSI</sequence>
<dbReference type="InterPro" id="IPR052929">
    <property type="entry name" value="RNase_H-like_EbsB-rel"/>
</dbReference>
<dbReference type="SUPFAM" id="SSF53098">
    <property type="entry name" value="Ribonuclease H-like"/>
    <property type="match status" value="1"/>
</dbReference>
<accession>A0AAV5IS47</accession>
<organism evidence="2 3">
    <name type="scientific">Rubroshorea leprosula</name>
    <dbReference type="NCBI Taxonomy" id="152421"/>
    <lineage>
        <taxon>Eukaryota</taxon>
        <taxon>Viridiplantae</taxon>
        <taxon>Streptophyta</taxon>
        <taxon>Embryophyta</taxon>
        <taxon>Tracheophyta</taxon>
        <taxon>Spermatophyta</taxon>
        <taxon>Magnoliopsida</taxon>
        <taxon>eudicotyledons</taxon>
        <taxon>Gunneridae</taxon>
        <taxon>Pentapetalae</taxon>
        <taxon>rosids</taxon>
        <taxon>malvids</taxon>
        <taxon>Malvales</taxon>
        <taxon>Dipterocarpaceae</taxon>
        <taxon>Rubroshorea</taxon>
    </lineage>
</organism>
<gene>
    <name evidence="2" type="ORF">SLEP1_g15072</name>
</gene>
<dbReference type="InterPro" id="IPR044730">
    <property type="entry name" value="RNase_H-like_dom_plant"/>
</dbReference>
<protein>
    <recommendedName>
        <fullName evidence="1">RNase H type-1 domain-containing protein</fullName>
    </recommendedName>
</protein>
<dbReference type="PANTHER" id="PTHR47074:SF48">
    <property type="entry name" value="POLYNUCLEOTIDYL TRANSFERASE, RIBONUCLEASE H-LIKE SUPERFAMILY PROTEIN"/>
    <property type="match status" value="1"/>
</dbReference>
<dbReference type="GO" id="GO:0003676">
    <property type="term" value="F:nucleic acid binding"/>
    <property type="evidence" value="ECO:0007669"/>
    <property type="project" value="InterPro"/>
</dbReference>
<feature type="domain" description="RNase H type-1" evidence="1">
    <location>
        <begin position="136"/>
        <end position="259"/>
    </location>
</feature>
<name>A0AAV5IS47_9ROSI</name>
<dbReference type="CDD" id="cd06222">
    <property type="entry name" value="RNase_H_like"/>
    <property type="match status" value="1"/>
</dbReference>
<dbReference type="Proteomes" id="UP001054252">
    <property type="component" value="Unassembled WGS sequence"/>
</dbReference>
<dbReference type="GO" id="GO:0004523">
    <property type="term" value="F:RNA-DNA hybrid ribonuclease activity"/>
    <property type="evidence" value="ECO:0007669"/>
    <property type="project" value="InterPro"/>
</dbReference>
<dbReference type="Pfam" id="PF13456">
    <property type="entry name" value="RVT_3"/>
    <property type="match status" value="1"/>
</dbReference>
<dbReference type="AlphaFoldDB" id="A0AAV5IS47"/>
<evidence type="ECO:0000313" key="3">
    <source>
        <dbReference type="Proteomes" id="UP001054252"/>
    </source>
</evidence>
<dbReference type="EMBL" id="BPVZ01000019">
    <property type="protein sequence ID" value="GKV02674.1"/>
    <property type="molecule type" value="Genomic_DNA"/>
</dbReference>
<keyword evidence="3" id="KW-1185">Reference proteome</keyword>
<evidence type="ECO:0000259" key="1">
    <source>
        <dbReference type="Pfam" id="PF13456"/>
    </source>
</evidence>
<dbReference type="Gene3D" id="3.30.420.10">
    <property type="entry name" value="Ribonuclease H-like superfamily/Ribonuclease H"/>
    <property type="match status" value="1"/>
</dbReference>
<dbReference type="InterPro" id="IPR002156">
    <property type="entry name" value="RNaseH_domain"/>
</dbReference>
<comment type="caution">
    <text evidence="2">The sequence shown here is derived from an EMBL/GenBank/DDBJ whole genome shotgun (WGS) entry which is preliminary data.</text>
</comment>
<reference evidence="2 3" key="1">
    <citation type="journal article" date="2021" name="Commun. Biol.">
        <title>The genome of Shorea leprosula (Dipterocarpaceae) highlights the ecological relevance of drought in aseasonal tropical rainforests.</title>
        <authorList>
            <person name="Ng K.K.S."/>
            <person name="Kobayashi M.J."/>
            <person name="Fawcett J.A."/>
            <person name="Hatakeyama M."/>
            <person name="Paape T."/>
            <person name="Ng C.H."/>
            <person name="Ang C.C."/>
            <person name="Tnah L.H."/>
            <person name="Lee C.T."/>
            <person name="Nishiyama T."/>
            <person name="Sese J."/>
            <person name="O'Brien M.J."/>
            <person name="Copetti D."/>
            <person name="Mohd Noor M.I."/>
            <person name="Ong R.C."/>
            <person name="Putra M."/>
            <person name="Sireger I.Z."/>
            <person name="Indrioko S."/>
            <person name="Kosugi Y."/>
            <person name="Izuno A."/>
            <person name="Isagi Y."/>
            <person name="Lee S.L."/>
            <person name="Shimizu K.K."/>
        </authorList>
    </citation>
    <scope>NUCLEOTIDE SEQUENCE [LARGE SCALE GENOMIC DNA]</scope>
    <source>
        <strain evidence="2">214</strain>
    </source>
</reference>
<dbReference type="InterPro" id="IPR036397">
    <property type="entry name" value="RNaseH_sf"/>
</dbReference>
<dbReference type="InterPro" id="IPR012337">
    <property type="entry name" value="RNaseH-like_sf"/>
</dbReference>
<evidence type="ECO:0000313" key="2">
    <source>
        <dbReference type="EMBL" id="GKV02674.1"/>
    </source>
</evidence>
<proteinExistence type="predicted"/>